<gene>
    <name evidence="1" type="ORF">B0I24_105150</name>
    <name evidence="2" type="ORF">CWE07_07005</name>
</gene>
<name>A0A327WYQ6_9GAMM</name>
<evidence type="ECO:0008006" key="5">
    <source>
        <dbReference type="Google" id="ProtNLM"/>
    </source>
</evidence>
<accession>A0A327WYQ6</accession>
<evidence type="ECO:0000313" key="1">
    <source>
        <dbReference type="EMBL" id="RAJ98397.1"/>
    </source>
</evidence>
<reference evidence="1 3" key="2">
    <citation type="submission" date="2018-06" db="EMBL/GenBank/DDBJ databases">
        <title>Genomic Encyclopedia of Type Strains, Phase III (KMG-III): the genomes of soil and plant-associated and newly described type strains.</title>
        <authorList>
            <person name="Whitman W."/>
        </authorList>
    </citation>
    <scope>NUCLEOTIDE SEQUENCE [LARGE SCALE GENOMIC DNA]</scope>
    <source>
        <strain evidence="1 3">CGMCC 1.15366</strain>
    </source>
</reference>
<evidence type="ECO:0000313" key="3">
    <source>
        <dbReference type="Proteomes" id="UP000249203"/>
    </source>
</evidence>
<protein>
    <recommendedName>
        <fullName evidence="5">Phosphoenolpyruvate carboxylase</fullName>
    </recommendedName>
</protein>
<reference evidence="2 4" key="1">
    <citation type="journal article" date="2018" name="Front. Microbiol.">
        <title>Genome-Based Analysis Reveals the Taxonomy and Diversity of the Family Idiomarinaceae.</title>
        <authorList>
            <person name="Liu Y."/>
            <person name="Lai Q."/>
            <person name="Shao Z."/>
        </authorList>
    </citation>
    <scope>NUCLEOTIDE SEQUENCE [LARGE SCALE GENOMIC DNA]</scope>
    <source>
        <strain evidence="2 4">CF12-14</strain>
    </source>
</reference>
<sequence length="414" mass="47067">MTQPTLAHTHAMQSLGIERLSLLGKHSQVLMAAYLHGEIDEAQLSERALRQLVHAHIVYQPDDTRGFILRPNVSDLIASMVADENRRHVHSDVADKLETIRVCVLTLREAQRRGDVTKADLQLQRLTALVHDLAGQFGEAIDSLWHRLNSNFGFVSSLSDKIRENERAQKQITRLLDGLNLVDFDMLIELGEGNVQLRKLLVSQLQRQLSAHHSSLLEVQKRLVQLMVRFREQQARSVLIANMAGFLREHTNFVVGDYAYRHQVPDLINQAKPIRPAAAISLDSHVASALAAELLAHIPRQQSHDVLPSSQEQVQVDIDSPLVAAREQALKADVEAFMLHVIDSGQAVSALEYLTQQQLDWDPEVWLFQVLGEYQGLHSEQRRLFMLQRDEHPMHRHNQVMVIEDLRLNFHFAA</sequence>
<dbReference type="Proteomes" id="UP000249203">
    <property type="component" value="Unassembled WGS sequence"/>
</dbReference>
<organism evidence="1 3">
    <name type="scientific">Aliidiomarina maris</name>
    <dbReference type="NCBI Taxonomy" id="531312"/>
    <lineage>
        <taxon>Bacteria</taxon>
        <taxon>Pseudomonadati</taxon>
        <taxon>Pseudomonadota</taxon>
        <taxon>Gammaproteobacteria</taxon>
        <taxon>Alteromonadales</taxon>
        <taxon>Idiomarinaceae</taxon>
        <taxon>Aliidiomarina</taxon>
    </lineage>
</organism>
<dbReference type="EMBL" id="QLMD01000005">
    <property type="protein sequence ID" value="RAJ98397.1"/>
    <property type="molecule type" value="Genomic_DNA"/>
</dbReference>
<dbReference type="EMBL" id="PIPK01000005">
    <property type="protein sequence ID" value="RUO24787.1"/>
    <property type="molecule type" value="Genomic_DNA"/>
</dbReference>
<proteinExistence type="predicted"/>
<evidence type="ECO:0000313" key="4">
    <source>
        <dbReference type="Proteomes" id="UP000287865"/>
    </source>
</evidence>
<dbReference type="Proteomes" id="UP000287865">
    <property type="component" value="Unassembled WGS sequence"/>
</dbReference>
<keyword evidence="4" id="KW-1185">Reference proteome</keyword>
<dbReference type="OrthoDB" id="8565078at2"/>
<dbReference type="AlphaFoldDB" id="A0A327WYQ6"/>
<comment type="caution">
    <text evidence="1">The sequence shown here is derived from an EMBL/GenBank/DDBJ whole genome shotgun (WGS) entry which is preliminary data.</text>
</comment>
<dbReference type="RefSeq" id="WP_111569233.1">
    <property type="nucleotide sequence ID" value="NZ_PIPK01000005.1"/>
</dbReference>
<evidence type="ECO:0000313" key="2">
    <source>
        <dbReference type="EMBL" id="RUO24787.1"/>
    </source>
</evidence>